<dbReference type="CDD" id="cd18808">
    <property type="entry name" value="SF1_C_Upf1"/>
    <property type="match status" value="1"/>
</dbReference>
<dbReference type="PANTHER" id="PTHR10887">
    <property type="entry name" value="DNA2/NAM7 HELICASE FAMILY"/>
    <property type="match status" value="1"/>
</dbReference>
<dbReference type="Gene3D" id="3.40.50.300">
    <property type="entry name" value="P-loop containing nucleotide triphosphate hydrolases"/>
    <property type="match status" value="2"/>
</dbReference>
<dbReference type="CDD" id="cd18042">
    <property type="entry name" value="DEXXQc_SETX"/>
    <property type="match status" value="1"/>
</dbReference>
<dbReference type="Pfam" id="PF13087">
    <property type="entry name" value="AAA_12"/>
    <property type="match status" value="1"/>
</dbReference>
<proteinExistence type="predicted"/>
<feature type="compositionally biased region" description="Basic residues" evidence="6">
    <location>
        <begin position="1550"/>
        <end position="1560"/>
    </location>
</feature>
<feature type="region of interest" description="Disordered" evidence="6">
    <location>
        <begin position="1648"/>
        <end position="1674"/>
    </location>
</feature>
<feature type="region of interest" description="Disordered" evidence="6">
    <location>
        <begin position="1"/>
        <end position="193"/>
    </location>
</feature>
<feature type="domain" description="DNA2/NAM7 helicase helicase" evidence="7">
    <location>
        <begin position="518"/>
        <end position="851"/>
    </location>
</feature>
<dbReference type="GO" id="GO:0003723">
    <property type="term" value="F:RNA binding"/>
    <property type="evidence" value="ECO:0000318"/>
    <property type="project" value="GO_Central"/>
</dbReference>
<protein>
    <submittedName>
        <fullName evidence="9">P-loop containing nucleoside triphosphate hydrolases superfamily protein</fullName>
    </submittedName>
</protein>
<dbReference type="SUPFAM" id="SSF52540">
    <property type="entry name" value="P-loop containing nucleoside triphosphate hydrolases"/>
    <property type="match status" value="1"/>
</dbReference>
<dbReference type="GO" id="GO:0016787">
    <property type="term" value="F:hydrolase activity"/>
    <property type="evidence" value="ECO:0007669"/>
    <property type="project" value="UniProtKB-KW"/>
</dbReference>
<accession>A0A1Y1I4L2</accession>
<evidence type="ECO:0000313" key="9">
    <source>
        <dbReference type="EMBL" id="GAQ84359.1"/>
    </source>
</evidence>
<feature type="compositionally biased region" description="Basic and acidic residues" evidence="6">
    <location>
        <begin position="1281"/>
        <end position="1292"/>
    </location>
</feature>
<dbReference type="STRING" id="105231.A0A1Y1I4L2"/>
<organism evidence="9 10">
    <name type="scientific">Klebsormidium nitens</name>
    <name type="common">Green alga</name>
    <name type="synonym">Ulothrix nitens</name>
    <dbReference type="NCBI Taxonomy" id="105231"/>
    <lineage>
        <taxon>Eukaryota</taxon>
        <taxon>Viridiplantae</taxon>
        <taxon>Streptophyta</taxon>
        <taxon>Klebsormidiophyceae</taxon>
        <taxon>Klebsormidiales</taxon>
        <taxon>Klebsormidiaceae</taxon>
        <taxon>Klebsormidium</taxon>
    </lineage>
</organism>
<feature type="region of interest" description="Disordered" evidence="6">
    <location>
        <begin position="1105"/>
        <end position="1174"/>
    </location>
</feature>
<feature type="region of interest" description="Disordered" evidence="6">
    <location>
        <begin position="1191"/>
        <end position="1247"/>
    </location>
</feature>
<keyword evidence="2 9" id="KW-0378">Hydrolase</keyword>
<feature type="compositionally biased region" description="Pro residues" evidence="6">
    <location>
        <begin position="108"/>
        <end position="120"/>
    </location>
</feature>
<dbReference type="GO" id="GO:0004386">
    <property type="term" value="F:helicase activity"/>
    <property type="evidence" value="ECO:0007669"/>
    <property type="project" value="UniProtKB-KW"/>
</dbReference>
<evidence type="ECO:0000259" key="7">
    <source>
        <dbReference type="Pfam" id="PF13086"/>
    </source>
</evidence>
<evidence type="ECO:0000256" key="6">
    <source>
        <dbReference type="SAM" id="MobiDB-lite"/>
    </source>
</evidence>
<evidence type="ECO:0000256" key="5">
    <source>
        <dbReference type="SAM" id="Coils"/>
    </source>
</evidence>
<feature type="compositionally biased region" description="Basic and acidic residues" evidence="6">
    <location>
        <begin position="10"/>
        <end position="19"/>
    </location>
</feature>
<keyword evidence="10" id="KW-1185">Reference proteome</keyword>
<dbReference type="Proteomes" id="UP000054558">
    <property type="component" value="Unassembled WGS sequence"/>
</dbReference>
<name>A0A1Y1I4L2_KLENI</name>
<feature type="region of interest" description="Disordered" evidence="6">
    <location>
        <begin position="342"/>
        <end position="362"/>
    </location>
</feature>
<feature type="region of interest" description="Disordered" evidence="6">
    <location>
        <begin position="1260"/>
        <end position="1307"/>
    </location>
</feature>
<dbReference type="FunFam" id="3.40.50.300:FF:000326">
    <property type="entry name" value="P-loop containing nucleoside triphosphate hydrolase"/>
    <property type="match status" value="1"/>
</dbReference>
<evidence type="ECO:0000256" key="3">
    <source>
        <dbReference type="ARBA" id="ARBA00022806"/>
    </source>
</evidence>
<feature type="coiled-coil region" evidence="5">
    <location>
        <begin position="723"/>
        <end position="757"/>
    </location>
</feature>
<evidence type="ECO:0000256" key="2">
    <source>
        <dbReference type="ARBA" id="ARBA00022801"/>
    </source>
</evidence>
<feature type="compositionally biased region" description="Basic and acidic residues" evidence="6">
    <location>
        <begin position="1209"/>
        <end position="1221"/>
    </location>
</feature>
<dbReference type="InterPro" id="IPR041677">
    <property type="entry name" value="DNA2/NAM7_AAA_11"/>
</dbReference>
<keyword evidence="4" id="KW-0067">ATP-binding</keyword>
<dbReference type="InterPro" id="IPR045055">
    <property type="entry name" value="DNA2/NAM7-like"/>
</dbReference>
<evidence type="ECO:0000256" key="4">
    <source>
        <dbReference type="ARBA" id="ARBA00022840"/>
    </source>
</evidence>
<feature type="compositionally biased region" description="Basic and acidic residues" evidence="6">
    <location>
        <begin position="342"/>
        <end position="353"/>
    </location>
</feature>
<dbReference type="Pfam" id="PF13086">
    <property type="entry name" value="AAA_11"/>
    <property type="match status" value="1"/>
</dbReference>
<dbReference type="PANTHER" id="PTHR10887:SF525">
    <property type="entry name" value="P-LOOP CONTAINING NUCLEOSIDE TRIPHOSPHATE HYDROLASES SUPERFAMILY PROTEIN"/>
    <property type="match status" value="1"/>
</dbReference>
<keyword evidence="1" id="KW-0547">Nucleotide-binding</keyword>
<dbReference type="InterPro" id="IPR047187">
    <property type="entry name" value="SF1_C_Upf1"/>
</dbReference>
<dbReference type="GO" id="GO:0005694">
    <property type="term" value="C:chromosome"/>
    <property type="evidence" value="ECO:0007669"/>
    <property type="project" value="UniProtKB-ARBA"/>
</dbReference>
<feature type="compositionally biased region" description="Basic and acidic residues" evidence="6">
    <location>
        <begin position="1609"/>
        <end position="1621"/>
    </location>
</feature>
<feature type="region of interest" description="Disordered" evidence="6">
    <location>
        <begin position="567"/>
        <end position="591"/>
    </location>
</feature>
<dbReference type="EMBL" id="DF237135">
    <property type="protein sequence ID" value="GAQ84359.1"/>
    <property type="molecule type" value="Genomic_DNA"/>
</dbReference>
<gene>
    <name evidence="9" type="ORF">KFL_001860060</name>
</gene>
<dbReference type="GO" id="GO:0005524">
    <property type="term" value="F:ATP binding"/>
    <property type="evidence" value="ECO:0007669"/>
    <property type="project" value="UniProtKB-KW"/>
</dbReference>
<feature type="region of interest" description="Disordered" evidence="6">
    <location>
        <begin position="1353"/>
        <end position="1419"/>
    </location>
</feature>
<feature type="compositionally biased region" description="Polar residues" evidence="6">
    <location>
        <begin position="130"/>
        <end position="145"/>
    </location>
</feature>
<reference evidence="9 10" key="1">
    <citation type="journal article" date="2014" name="Nat. Commun.">
        <title>Klebsormidium flaccidum genome reveals primary factors for plant terrestrial adaptation.</title>
        <authorList>
            <person name="Hori K."/>
            <person name="Maruyama F."/>
            <person name="Fujisawa T."/>
            <person name="Togashi T."/>
            <person name="Yamamoto N."/>
            <person name="Seo M."/>
            <person name="Sato S."/>
            <person name="Yamada T."/>
            <person name="Mori H."/>
            <person name="Tajima N."/>
            <person name="Moriyama T."/>
            <person name="Ikeuchi M."/>
            <person name="Watanabe M."/>
            <person name="Wada H."/>
            <person name="Kobayashi K."/>
            <person name="Saito M."/>
            <person name="Masuda T."/>
            <person name="Sasaki-Sekimoto Y."/>
            <person name="Mashiguchi K."/>
            <person name="Awai K."/>
            <person name="Shimojima M."/>
            <person name="Masuda S."/>
            <person name="Iwai M."/>
            <person name="Nobusawa T."/>
            <person name="Narise T."/>
            <person name="Kondo S."/>
            <person name="Saito H."/>
            <person name="Sato R."/>
            <person name="Murakawa M."/>
            <person name="Ihara Y."/>
            <person name="Oshima-Yamada Y."/>
            <person name="Ohtaka K."/>
            <person name="Satoh M."/>
            <person name="Sonobe K."/>
            <person name="Ishii M."/>
            <person name="Ohtani R."/>
            <person name="Kanamori-Sato M."/>
            <person name="Honoki R."/>
            <person name="Miyazaki D."/>
            <person name="Mochizuki H."/>
            <person name="Umetsu J."/>
            <person name="Higashi K."/>
            <person name="Shibata D."/>
            <person name="Kamiya Y."/>
            <person name="Sato N."/>
            <person name="Nakamura Y."/>
            <person name="Tabata S."/>
            <person name="Ida S."/>
            <person name="Kurokawa K."/>
            <person name="Ohta H."/>
        </authorList>
    </citation>
    <scope>NUCLEOTIDE SEQUENCE [LARGE SCALE GENOMIC DNA]</scope>
    <source>
        <strain evidence="9 10">NIES-2285</strain>
    </source>
</reference>
<evidence type="ECO:0000313" key="10">
    <source>
        <dbReference type="Proteomes" id="UP000054558"/>
    </source>
</evidence>
<feature type="domain" description="DNA2/NAM7 helicase-like C-terminal" evidence="8">
    <location>
        <begin position="859"/>
        <end position="1057"/>
    </location>
</feature>
<feature type="region of interest" description="Disordered" evidence="6">
    <location>
        <begin position="1434"/>
        <end position="1462"/>
    </location>
</feature>
<dbReference type="InterPro" id="IPR027417">
    <property type="entry name" value="P-loop_NTPase"/>
</dbReference>
<keyword evidence="3" id="KW-0347">Helicase</keyword>
<dbReference type="OrthoDB" id="6513042at2759"/>
<feature type="region of interest" description="Disordered" evidence="6">
    <location>
        <begin position="1475"/>
        <end position="1635"/>
    </location>
</feature>
<sequence length="1674" mass="179096">MAAKKSRKIILIDHEDLQPKRAKPSGPSVSQAPSDFAERGPKAAADQDDLGRSSQAASTAAPPDISTLSQEPSSGVPSSRTTQPLVAGAVRPVGGQPGLQRPLARPQFAPPGAQPRPPFGNLPHPGWLPSQANQRVVQNAPQVNSPAGGAFQSGEGSSRSNNRESAPRPQLKPPLQGLGSQRPGKEAGPSYPGVRQEFVQKPHVWQHPGKRASAAPKASPMLERLQKEATCQKLWDPPEEGELKPVPEDFSSVDAYIAAFEPFVFAECRAELRQEWQEVCDGSKNHYEVIVTGVETYETGGHDVRLTLRNPTIRLGMKKDASNLQFREGAVAVLTPAKPDLIDRRRGMQRSDQEKEEPESNQLRVAGVVTKYVQGELRGDADWVVVRVYADKGRTGNSKDAGTGTGPDAVLDLLKKESATWWFTPLSNLVTNQREYEGLHSIRHFQGLMKAAILKPKQELFPKYTEQEAPPLAGWLTAAFSEHLQRSFNPPQLASIKWSAAHVAASARGKSSQAASGGEEVWPFTLIQGPPGTGKTHTVWGILNVVHLVQYQRYFASLLQKLAPSAVASEEDPSEKPKSRPPSPSDGSLDSILSSMDASLKRILPQLSPKPRLLVCAPSNAATDELLARVLDRGFIDGELRSYKPNVARVGLDFGSPAAQAVSVERRANQLLSMKAEDVHKWVQQLQRDEQALRYRLSIVQKELAARAASSRGGAIGVDPEQLANMDKERDAKLQELAALREQHDKLLVELERLLIVGEKYRPGGGYQRTEGQLRRQLETSFAREAEIVFTTLSSSGREIFERLGHGFDTVVIDEAAQASEMAILPPLRLGCNRCILVGDPQQLPATVISQEAQTMLFSRSLFERFQLAGCPALMLTQQYRMHPVIREFPSRFFYEGRLTDDESVMGRPEEPYHRDHLLRPYIFFDVSKGQERQGGRSMSLQNKLEADFAVLLYSHFRASLPPGALPRLSVGAITPYKQQSAALKRAFDPIVADISKEGASITINTVDAYQGQERDIVILSCVRASPKGGVGFVADVRRMNVALTRARRALWILGNASSLSRNPDWEALIRDAKERGFYVDASNPEALFPPHIFDQIRALQVSEQIGPPGQGPSEPPGMSALPPGRKRQKALSPKGKGAPLTVQAGGELADVSGRGLEGVPGQSGRVESERGASVIGRTEAQMRGLQAHVNGTMGMPTSLGDGAPPGAEARRSLPSRDPRRAALGRSVPKSSNPGLPNLPPSTAPPKANLHAEIASLALRFRPPSPTPGGDPKDGPATVEASRDGQRADASGREPTPALEGAGQRSSMEAARMALTALGVDLRQLDSVRWDAVEKGLHAHTVRLRGTGAAAAQPSVDRFRGASGGVPRQDSVVASRSGTPHQAEKDNPGQSRPQFGGFGPQVALKHSKPSGAVAQPPAPPCFRLAQPGAYGGQPFAPGFPNGQLPRSASGAGGPPGFPASHLAGDFILQTGDARLGGQVVDTGAGPPPNGPTLPRLGRGAMGTQLGGGGFPAPADLPGLREPSANGGPPPAAQLARLDQQQGKAGLGRAKPSKKQKKGWKQHVDRDQGGGVGPLEAPRMRGRPQAASDPSAHLWNTGDLIGTSGGGGKAEARVTSQEERPGKASTKSGTAAGAFPLNASAAKRQWAFDLNSVPEDGDVDVDRGPPGFASEQEPG</sequence>
<evidence type="ECO:0000259" key="8">
    <source>
        <dbReference type="Pfam" id="PF13087"/>
    </source>
</evidence>
<feature type="compositionally biased region" description="Polar residues" evidence="6">
    <location>
        <begin position="66"/>
        <end position="84"/>
    </location>
</feature>
<keyword evidence="5" id="KW-0175">Coiled coil</keyword>
<dbReference type="InterPro" id="IPR041679">
    <property type="entry name" value="DNA2/NAM7-like_C"/>
</dbReference>
<evidence type="ECO:0000256" key="1">
    <source>
        <dbReference type="ARBA" id="ARBA00022741"/>
    </source>
</evidence>